<gene>
    <name evidence="1" type="ORF">A8L45_21435</name>
</gene>
<proteinExistence type="predicted"/>
<evidence type="ECO:0000313" key="2">
    <source>
        <dbReference type="Proteomes" id="UP000094936"/>
    </source>
</evidence>
<evidence type="ECO:0008006" key="3">
    <source>
        <dbReference type="Google" id="ProtNLM"/>
    </source>
</evidence>
<dbReference type="EMBL" id="LYBM01000061">
    <property type="protein sequence ID" value="ODA29884.1"/>
    <property type="molecule type" value="Genomic_DNA"/>
</dbReference>
<accession>A0A1C3E9I7</accession>
<dbReference type="OrthoDB" id="6119938at2"/>
<keyword evidence="2" id="KW-1185">Reference proteome</keyword>
<dbReference type="Proteomes" id="UP000094936">
    <property type="component" value="Unassembled WGS sequence"/>
</dbReference>
<organism evidence="1 2">
    <name type="scientific">Veronia pacifica</name>
    <dbReference type="NCBI Taxonomy" id="1080227"/>
    <lineage>
        <taxon>Bacteria</taxon>
        <taxon>Pseudomonadati</taxon>
        <taxon>Pseudomonadota</taxon>
        <taxon>Gammaproteobacteria</taxon>
        <taxon>Vibrionales</taxon>
        <taxon>Vibrionaceae</taxon>
        <taxon>Veronia</taxon>
    </lineage>
</organism>
<comment type="caution">
    <text evidence="1">The sequence shown here is derived from an EMBL/GenBank/DDBJ whole genome shotgun (WGS) entry which is preliminary data.</text>
</comment>
<dbReference type="STRING" id="1080227.A8L45_21435"/>
<reference evidence="1 2" key="1">
    <citation type="submission" date="2016-05" db="EMBL/GenBank/DDBJ databases">
        <title>Genomic Taxonomy of the Vibrionaceae.</title>
        <authorList>
            <person name="Gomez-Gil B."/>
            <person name="Enciso-Ibarra J."/>
        </authorList>
    </citation>
    <scope>NUCLEOTIDE SEQUENCE [LARGE SCALE GENOMIC DNA]</scope>
    <source>
        <strain evidence="1 2">CAIM 1920</strain>
    </source>
</reference>
<sequence>MNEKRLWNLSELEAFGLNRATIRKRLKAVGIEPVATGRSNTPLYDVIQVAPHLCQRPIKETDAPDLMGFKTAAELRAYIQAEREKRGLGEDCKDLITREDYENEIATCIAAIKKFASTAITRVESAIPNATGEQLESLEALYNFDLKAVSHEISV</sequence>
<dbReference type="AlphaFoldDB" id="A0A1C3E9I7"/>
<protein>
    <recommendedName>
        <fullName evidence="3">DUF1441 domain-containing protein</fullName>
    </recommendedName>
</protein>
<evidence type="ECO:0000313" key="1">
    <source>
        <dbReference type="EMBL" id="ODA29884.1"/>
    </source>
</evidence>
<name>A0A1C3E9I7_9GAMM</name>